<feature type="region of interest" description="Disordered" evidence="14">
    <location>
        <begin position="427"/>
        <end position="447"/>
    </location>
</feature>
<dbReference type="CDD" id="cd05534">
    <property type="entry name" value="POLBc_zeta"/>
    <property type="match status" value="1"/>
</dbReference>
<keyword evidence="13" id="KW-0235">DNA replication</keyword>
<evidence type="ECO:0000313" key="22">
    <source>
        <dbReference type="RefSeq" id="XP_046591784.1"/>
    </source>
</evidence>
<dbReference type="KEGG" id="nlo:107224783"/>
<dbReference type="GO" id="GO:0000166">
    <property type="term" value="F:nucleotide binding"/>
    <property type="evidence" value="ECO:0007669"/>
    <property type="project" value="InterPro"/>
</dbReference>
<organism evidence="20 21">
    <name type="scientific">Neodiprion lecontei</name>
    <name type="common">Redheaded pine sawfly</name>
    <dbReference type="NCBI Taxonomy" id="441921"/>
    <lineage>
        <taxon>Eukaryota</taxon>
        <taxon>Metazoa</taxon>
        <taxon>Ecdysozoa</taxon>
        <taxon>Arthropoda</taxon>
        <taxon>Hexapoda</taxon>
        <taxon>Insecta</taxon>
        <taxon>Pterygota</taxon>
        <taxon>Neoptera</taxon>
        <taxon>Endopterygota</taxon>
        <taxon>Hymenoptera</taxon>
        <taxon>Tenthredinoidea</taxon>
        <taxon>Diprionidae</taxon>
        <taxon>Diprioninae</taxon>
        <taxon>Neodiprion</taxon>
    </lineage>
</organism>
<dbReference type="GO" id="GO:0042276">
    <property type="term" value="P:error-prone translesion synthesis"/>
    <property type="evidence" value="ECO:0007669"/>
    <property type="project" value="TreeGrafter"/>
</dbReference>
<feature type="region of interest" description="Disordered" evidence="14">
    <location>
        <begin position="553"/>
        <end position="609"/>
    </location>
</feature>
<evidence type="ECO:0000313" key="20">
    <source>
        <dbReference type="Proteomes" id="UP000829291"/>
    </source>
</evidence>
<dbReference type="Pfam" id="PF24065">
    <property type="entry name" value="REV3_N"/>
    <property type="match status" value="1"/>
</dbReference>
<evidence type="ECO:0000256" key="4">
    <source>
        <dbReference type="ARBA" id="ARBA00022695"/>
    </source>
</evidence>
<dbReference type="InterPro" id="IPR036397">
    <property type="entry name" value="RNaseH_sf"/>
</dbReference>
<feature type="compositionally biased region" description="Polar residues" evidence="14">
    <location>
        <begin position="502"/>
        <end position="516"/>
    </location>
</feature>
<feature type="domain" description="DNA polymerase delta/zeta catalytic subunit N-terminal" evidence="18">
    <location>
        <begin position="64"/>
        <end position="141"/>
    </location>
</feature>
<feature type="domain" description="DNA polymerase zeta catalytic subunit N-terminal" evidence="19">
    <location>
        <begin position="10"/>
        <end position="63"/>
    </location>
</feature>
<dbReference type="GO" id="GO:0003887">
    <property type="term" value="F:DNA-directed DNA polymerase activity"/>
    <property type="evidence" value="ECO:0007669"/>
    <property type="project" value="UniProtKB-KW"/>
</dbReference>
<dbReference type="GO" id="GO:0005634">
    <property type="term" value="C:nucleus"/>
    <property type="evidence" value="ECO:0007669"/>
    <property type="project" value="UniProtKB-SubCell"/>
</dbReference>
<dbReference type="GO" id="GO:0006260">
    <property type="term" value="P:DNA replication"/>
    <property type="evidence" value="ECO:0007669"/>
    <property type="project" value="UniProtKB-KW"/>
</dbReference>
<keyword evidence="7 13" id="KW-0862">Zinc</keyword>
<dbReference type="Pfam" id="PF03104">
    <property type="entry name" value="DNA_pol_B_exo1"/>
    <property type="match status" value="1"/>
</dbReference>
<evidence type="ECO:0000259" key="16">
    <source>
        <dbReference type="Pfam" id="PF03104"/>
    </source>
</evidence>
<dbReference type="GO" id="GO:0051539">
    <property type="term" value="F:4 iron, 4 sulfur cluster binding"/>
    <property type="evidence" value="ECO:0007669"/>
    <property type="project" value="UniProtKB-KW"/>
</dbReference>
<dbReference type="InterPro" id="IPR006134">
    <property type="entry name" value="DNA-dir_DNA_pol_B_multi_dom"/>
</dbReference>
<dbReference type="SUPFAM" id="SSF56672">
    <property type="entry name" value="DNA/RNA polymerases"/>
    <property type="match status" value="1"/>
</dbReference>
<dbReference type="InterPro" id="IPR056435">
    <property type="entry name" value="DPOD/Z_N"/>
</dbReference>
<dbReference type="GO" id="GO:0000724">
    <property type="term" value="P:double-strand break repair via homologous recombination"/>
    <property type="evidence" value="ECO:0007669"/>
    <property type="project" value="TreeGrafter"/>
</dbReference>
<dbReference type="Gene3D" id="3.30.420.10">
    <property type="entry name" value="Ribonuclease H-like superfamily/Ribonuclease H"/>
    <property type="match status" value="1"/>
</dbReference>
<dbReference type="Gene3D" id="1.10.287.690">
    <property type="entry name" value="Helix hairpin bin"/>
    <property type="match status" value="1"/>
</dbReference>
<evidence type="ECO:0000256" key="1">
    <source>
        <dbReference type="ARBA" id="ARBA00001966"/>
    </source>
</evidence>
<keyword evidence="10 13" id="KW-0411">Iron-sulfur</keyword>
<feature type="compositionally biased region" description="Polar residues" evidence="14">
    <location>
        <begin position="882"/>
        <end position="895"/>
    </location>
</feature>
<feature type="region of interest" description="Disordered" evidence="14">
    <location>
        <begin position="465"/>
        <end position="484"/>
    </location>
</feature>
<gene>
    <name evidence="21 22" type="primary">LOC107224783</name>
</gene>
<keyword evidence="6" id="KW-0227">DNA damage</keyword>
<dbReference type="RefSeq" id="XP_015520450.2">
    <property type="nucleotide sequence ID" value="XM_015664964.2"/>
</dbReference>
<evidence type="ECO:0000259" key="19">
    <source>
        <dbReference type="Pfam" id="PF24065"/>
    </source>
</evidence>
<dbReference type="Proteomes" id="UP000829291">
    <property type="component" value="Chromosome 3"/>
</dbReference>
<feature type="region of interest" description="Disordered" evidence="14">
    <location>
        <begin position="867"/>
        <end position="909"/>
    </location>
</feature>
<dbReference type="GeneID" id="107224783"/>
<evidence type="ECO:0000256" key="2">
    <source>
        <dbReference type="ARBA" id="ARBA00005755"/>
    </source>
</evidence>
<dbReference type="Pfam" id="PF14260">
    <property type="entry name" value="zf-C4pol"/>
    <property type="match status" value="1"/>
</dbReference>
<dbReference type="RefSeq" id="XP_046591784.1">
    <property type="nucleotide sequence ID" value="XM_046735828.1"/>
</dbReference>
<sequence length="1786" mass="200969">MTLDQTRANFAVRLVSAEYYQAIPIPSLDPVYSEYRGAEIKHVPIVRVFGSTLNGVKTCLHVHGVFPYFYVPHTGGVDSDRLGYRLAASLDAAINVSLGSASSRNQHVFKVQLISGMPLYGYHEKEHQYFKVYFYNPTMVKRAANLLQNGAVFSDRLQPHEAHIPYVQQFMIDYNLHGMSMIELRHVRYRLPIRAASGTYSENCSEATSPFTNELDYLPHEITPQSTCKFEVDTLASDILNRVEIEGELALNPGLMAIWEEEKARRVQLGLSGGDSQLVQPQSPTRPVFKATENDIYQQQRLAQRLLTLSQMDNSSITESGRNQSSYPLETDADSNLLSASYLEHHVGPRSRSIDEELSKRRSELVFDDLPLGSGSLASLTETFTPSADCSVLDPTDVPLLDILNELADENICGLKVDDDSLLGSQHTINENHGNNDCSDEDKEDDNNDLNLTLLQLDSLSWSQGDECLQKSPNSKTDKDMSDKSSTFDYLRDLSVFDVDTDNNSDTGSTCDNTIPQCDGPADFSSEDSDFEQDVTLQRQEKRICDYKSKGRSNQEKLVNVTPSKRKNEICETSRSPAKSRKLSLLSSPRNQLPKGSPMLNSPGGRPSRSYSPLSIIFTSSRNLTKVRQVNLMATIDGNKCSNQMQKVQQLQIPEVMMNVSENQREHCHSSCGTDQEDICNVTFTQYLDTQRKRNARLISRCESIVEDTIRTGKEVIIVPKFNPPKFDNIVKTMETYGIPVCRNKDPFFSNYMDVTNRKEVAHKILKVPSKRVVDLPQFGPNLEGVTSIRFWRAMKVEEVYPSGANIEKSKVRQNLASQNKTVIVPLATAPLPQRVKIWSRGKEYLKKTSVTKDFSDSGTKLAVEHCNHSASSKLDKHSTSQERMTNAANQNNDQPNKKGKDVTGMDASLPTHDVELSRLLGISCGQIESSSQTDHFKIPCENLQDIKPLTAHQFLTVLCLEVHVATRGDLLPDPQHDPIRAIFYAIHNDAPAASDFTSTDKGVLVSDPSYDPSKSSEYLKKSGVMHSVSYALSEEGLFENLLTVVKKTDPDILVGWELESLSWGYLFQRAANIGINLAPKVSRIPGIQRAWEPQTTELSILTEIKMPGRIVLDVWRIMRHEIALQSYTFENIMYHVMHQRLSRPSFATLTQWWEHRTIKARSLVVDHYITKVVGILKIIEQLDIIGKTTEFARLYGIQFFEVFSRGSQFQVESVMLRLAKPSNYVPVSPSPQQRATMRAPESLPLIMEPESVFYSDPLIVLDFQSLYPSIIIAHNYCFSTCLGRIENIGQSEPFEFGATTLKVTKRTIQKLGKNINFSPSGVAFVKPEIRMGILPRMLTEYLDTRLMVKKAMKDHSQTAHTLQRALNSRQRGLKLLANVTFGYTHANFSGRMPCIEIGDSIVSKARETLERAIKLVESTKRWNARVVYGDTDSLFVLLPGRSRREAFEVGAQIASAVTLENPKPMKLKLEKIMQPSILQTKKRYCGYMYESPDQEKPIYLAKGIETVRRDGCPAVSKILEKSLRILFDTRDVSQVKSYVIRQLDKILCGRVSIQDLTFAKEFRGLQGYKSSACVPALELTRRLTIKDPRAIPRTSERVPYIIVAGAPNQPLFQCVRSPWELITDTGLRPNALYYITRVIIPPLNRCFNLLGVDVNAWFEEMPHRRTIYSNPGGTLKGEAQKSTISQYFGTMACAACGRPSTTGICTECSGIPNQTIVILHDKIRQLERSRCIITAICQSCVGRANYIECASLDCPTLYRRVLSIKDQYQISNVREIVEKGNSLQL</sequence>
<dbReference type="Gene3D" id="3.30.342.10">
    <property type="entry name" value="DNA Polymerase, chain B, domain 1"/>
    <property type="match status" value="1"/>
</dbReference>
<proteinExistence type="inferred from homology"/>
<keyword evidence="9 13" id="KW-0408">Iron</keyword>
<keyword evidence="8 13" id="KW-0239">DNA-directed DNA polymerase</keyword>
<dbReference type="Pfam" id="PF00136">
    <property type="entry name" value="DNA_pol_B"/>
    <property type="match status" value="1"/>
</dbReference>
<keyword evidence="13" id="KW-0238">DNA-binding</keyword>
<dbReference type="InterPro" id="IPR043502">
    <property type="entry name" value="DNA/RNA_pol_sf"/>
</dbReference>
<evidence type="ECO:0000256" key="11">
    <source>
        <dbReference type="ARBA" id="ARBA00023204"/>
    </source>
</evidence>
<feature type="compositionally biased region" description="Basic and acidic residues" evidence="14">
    <location>
        <begin position="867"/>
        <end position="881"/>
    </location>
</feature>
<keyword evidence="13" id="KW-0863">Zinc-finger</keyword>
<evidence type="ECO:0000256" key="9">
    <source>
        <dbReference type="ARBA" id="ARBA00023004"/>
    </source>
</evidence>
<evidence type="ECO:0000256" key="8">
    <source>
        <dbReference type="ARBA" id="ARBA00022932"/>
    </source>
</evidence>
<comment type="similarity">
    <text evidence="2 13">Belongs to the DNA polymerase type-B family.</text>
</comment>
<dbReference type="InterPro" id="IPR025687">
    <property type="entry name" value="Znf-C4pol"/>
</dbReference>
<keyword evidence="11" id="KW-0234">DNA repair</keyword>
<evidence type="ECO:0000259" key="17">
    <source>
        <dbReference type="Pfam" id="PF14260"/>
    </source>
</evidence>
<evidence type="ECO:0000256" key="5">
    <source>
        <dbReference type="ARBA" id="ARBA00022723"/>
    </source>
</evidence>
<evidence type="ECO:0000259" key="18">
    <source>
        <dbReference type="Pfam" id="PF24055"/>
    </source>
</evidence>
<dbReference type="PRINTS" id="PR00106">
    <property type="entry name" value="DNAPOLB"/>
</dbReference>
<evidence type="ECO:0000256" key="6">
    <source>
        <dbReference type="ARBA" id="ARBA00022763"/>
    </source>
</evidence>
<evidence type="ECO:0000256" key="12">
    <source>
        <dbReference type="ARBA" id="ARBA00049244"/>
    </source>
</evidence>
<protein>
    <recommendedName>
        <fullName evidence="13">DNA polymerase</fullName>
        <ecNumber evidence="13">2.7.7.7</ecNumber>
    </recommendedName>
</protein>
<evidence type="ECO:0000256" key="14">
    <source>
        <dbReference type="SAM" id="MobiDB-lite"/>
    </source>
</evidence>
<evidence type="ECO:0000256" key="3">
    <source>
        <dbReference type="ARBA" id="ARBA00022679"/>
    </source>
</evidence>
<keyword evidence="13" id="KW-0539">Nucleus</keyword>
<comment type="subcellular location">
    <subcellularLocation>
        <location evidence="13">Nucleus</location>
    </subcellularLocation>
</comment>
<dbReference type="SUPFAM" id="SSF53098">
    <property type="entry name" value="Ribonuclease H-like"/>
    <property type="match status" value="1"/>
</dbReference>
<dbReference type="GO" id="GO:0016035">
    <property type="term" value="C:zeta DNA polymerase complex"/>
    <property type="evidence" value="ECO:0007669"/>
    <property type="project" value="InterPro"/>
</dbReference>
<dbReference type="InterPro" id="IPR017964">
    <property type="entry name" value="DNA-dir_DNA_pol_B_CS"/>
</dbReference>
<keyword evidence="4 13" id="KW-0548">Nucleotidyltransferase</keyword>
<comment type="catalytic activity">
    <reaction evidence="12 13">
        <text>DNA(n) + a 2'-deoxyribonucleoside 5'-triphosphate = DNA(n+1) + diphosphate</text>
        <dbReference type="Rhea" id="RHEA:22508"/>
        <dbReference type="Rhea" id="RHEA-COMP:17339"/>
        <dbReference type="Rhea" id="RHEA-COMP:17340"/>
        <dbReference type="ChEBI" id="CHEBI:33019"/>
        <dbReference type="ChEBI" id="CHEBI:61560"/>
        <dbReference type="ChEBI" id="CHEBI:173112"/>
        <dbReference type="EC" id="2.7.7.7"/>
    </reaction>
</comment>
<dbReference type="InterPro" id="IPR042087">
    <property type="entry name" value="DNA_pol_B_thumb"/>
</dbReference>
<accession>A0A6J0C1L7</accession>
<dbReference type="PANTHER" id="PTHR45812:SF1">
    <property type="entry name" value="DNA POLYMERASE ZETA CATALYTIC SUBUNIT"/>
    <property type="match status" value="1"/>
</dbReference>
<evidence type="ECO:0000259" key="15">
    <source>
        <dbReference type="Pfam" id="PF00136"/>
    </source>
</evidence>
<dbReference type="InParanoid" id="A0A6J0C1L7"/>
<dbReference type="Pfam" id="PF24055">
    <property type="entry name" value="POL3_N"/>
    <property type="match status" value="1"/>
</dbReference>
<feature type="domain" description="C4-type zinc-finger of DNA polymerase delta" evidence="17">
    <location>
        <begin position="1694"/>
        <end position="1761"/>
    </location>
</feature>
<feature type="domain" description="DNA-directed DNA polymerase family B multifunctional" evidence="15">
    <location>
        <begin position="1200"/>
        <end position="1649"/>
    </location>
</feature>
<evidence type="ECO:0000256" key="13">
    <source>
        <dbReference type="RuleBase" id="RU000442"/>
    </source>
</evidence>
<keyword evidence="5 13" id="KW-0479">Metal-binding</keyword>
<keyword evidence="3 13" id="KW-0808">Transferase</keyword>
<feature type="domain" description="DNA-directed DNA polymerase family B exonuclease" evidence="16">
    <location>
        <begin position="932"/>
        <end position="1132"/>
    </location>
</feature>
<dbReference type="FunCoup" id="A0A6J0C1L7">
    <property type="interactions" value="1586"/>
</dbReference>
<dbReference type="Gene3D" id="3.90.1600.10">
    <property type="entry name" value="Palm domain of DNA polymerase"/>
    <property type="match status" value="1"/>
</dbReference>
<dbReference type="InterPro" id="IPR006133">
    <property type="entry name" value="DNA-dir_DNA_pol_B_exonuc"/>
</dbReference>
<dbReference type="EC" id="2.7.7.7" evidence="13"/>
<feature type="compositionally biased region" description="Acidic residues" evidence="14">
    <location>
        <begin position="438"/>
        <end position="447"/>
    </location>
</feature>
<keyword evidence="20" id="KW-1185">Reference proteome</keyword>
<dbReference type="InterPro" id="IPR006172">
    <property type="entry name" value="DNA-dir_DNA_pol_B"/>
</dbReference>
<dbReference type="GO" id="GO:0008270">
    <property type="term" value="F:zinc ion binding"/>
    <property type="evidence" value="ECO:0007669"/>
    <property type="project" value="UniProtKB-KW"/>
</dbReference>
<dbReference type="InterPro" id="IPR023211">
    <property type="entry name" value="DNA_pol_palm_dom_sf"/>
</dbReference>
<comment type="cofactor">
    <cofactor evidence="1 13">
        <name>[4Fe-4S] cluster</name>
        <dbReference type="ChEBI" id="CHEBI:49883"/>
    </cofactor>
</comment>
<reference evidence="21 22" key="1">
    <citation type="submission" date="2025-05" db="UniProtKB">
        <authorList>
            <consortium name="RefSeq"/>
        </authorList>
    </citation>
    <scope>IDENTIFICATION</scope>
    <source>
        <tissue evidence="21 22">Thorax and Abdomen</tissue>
    </source>
</reference>
<keyword evidence="13" id="KW-0004">4Fe-4S</keyword>
<evidence type="ECO:0000256" key="7">
    <source>
        <dbReference type="ARBA" id="ARBA00022833"/>
    </source>
</evidence>
<evidence type="ECO:0000313" key="21">
    <source>
        <dbReference type="RefSeq" id="XP_015520450.2"/>
    </source>
</evidence>
<dbReference type="SMART" id="SM00486">
    <property type="entry name" value="POLBc"/>
    <property type="match status" value="1"/>
</dbReference>
<evidence type="ECO:0000256" key="10">
    <source>
        <dbReference type="ARBA" id="ARBA00023014"/>
    </source>
</evidence>
<feature type="region of interest" description="Disordered" evidence="14">
    <location>
        <begin position="502"/>
        <end position="532"/>
    </location>
</feature>
<dbReference type="InterPro" id="IPR056447">
    <property type="entry name" value="REV3_N"/>
</dbReference>
<dbReference type="PANTHER" id="PTHR45812">
    <property type="entry name" value="DNA POLYMERASE ZETA CATALYTIC SUBUNIT"/>
    <property type="match status" value="1"/>
</dbReference>
<dbReference type="PROSITE" id="PS00116">
    <property type="entry name" value="DNA_POLYMERASE_B"/>
    <property type="match status" value="1"/>
</dbReference>
<dbReference type="CDD" id="cd05778">
    <property type="entry name" value="DNA_polB_zeta_exo"/>
    <property type="match status" value="1"/>
</dbReference>
<dbReference type="GO" id="GO:0003677">
    <property type="term" value="F:DNA binding"/>
    <property type="evidence" value="ECO:0007669"/>
    <property type="project" value="UniProtKB-KW"/>
</dbReference>
<name>A0A6J0C1L7_NEOLC</name>
<dbReference type="InterPro" id="IPR030559">
    <property type="entry name" value="PolZ_Rev3"/>
</dbReference>
<dbReference type="OrthoDB" id="2414538at2759"/>
<dbReference type="Gene3D" id="1.10.132.60">
    <property type="entry name" value="DNA polymerase family B, C-terminal domain"/>
    <property type="match status" value="1"/>
</dbReference>
<dbReference type="InterPro" id="IPR012337">
    <property type="entry name" value="RNaseH-like_sf"/>
</dbReference>